<evidence type="ECO:0000259" key="12">
    <source>
        <dbReference type="Pfam" id="PF00689"/>
    </source>
</evidence>
<dbReference type="GO" id="GO:0005388">
    <property type="term" value="F:P-type calcium transporter activity"/>
    <property type="evidence" value="ECO:0007669"/>
    <property type="project" value="TreeGrafter"/>
</dbReference>
<evidence type="ECO:0000256" key="6">
    <source>
        <dbReference type="ARBA" id="ARBA00022842"/>
    </source>
</evidence>
<dbReference type="Pfam" id="PF13246">
    <property type="entry name" value="Cation_ATPase"/>
    <property type="match status" value="1"/>
</dbReference>
<dbReference type="GO" id="GO:0005886">
    <property type="term" value="C:plasma membrane"/>
    <property type="evidence" value="ECO:0007669"/>
    <property type="project" value="TreeGrafter"/>
</dbReference>
<evidence type="ECO:0000259" key="13">
    <source>
        <dbReference type="Pfam" id="PF00690"/>
    </source>
</evidence>
<feature type="transmembrane region" description="Helical" evidence="10">
    <location>
        <begin position="436"/>
        <end position="457"/>
    </location>
</feature>
<gene>
    <name evidence="14" type="ORF">AOCH_000077</name>
</gene>
<dbReference type="InterPro" id="IPR023298">
    <property type="entry name" value="ATPase_P-typ_TM_dom_sf"/>
</dbReference>
<dbReference type="InterPro" id="IPR008250">
    <property type="entry name" value="ATPase_P-typ_transduc_dom_A_sf"/>
</dbReference>
<dbReference type="EMBL" id="JYKN01000138">
    <property type="protein sequence ID" value="KKK25578.1"/>
    <property type="molecule type" value="Genomic_DNA"/>
</dbReference>
<dbReference type="InterPro" id="IPR023299">
    <property type="entry name" value="ATPase_P-typ_cyto_dom_N"/>
</dbReference>
<feature type="region of interest" description="Disordered" evidence="9">
    <location>
        <begin position="96"/>
        <end position="119"/>
    </location>
</feature>
<comment type="subcellular location">
    <subcellularLocation>
        <location evidence="1">Endomembrane system</location>
        <topology evidence="1">Multi-pass membrane protein</topology>
    </subcellularLocation>
</comment>
<protein>
    <recommendedName>
        <fullName evidence="16">Cation-transporting P-type ATPase N-terminal domain-containing protein</fullName>
    </recommendedName>
</protein>
<organism evidence="14 15">
    <name type="scientific">Aspergillus ochraceoroseus</name>
    <dbReference type="NCBI Taxonomy" id="138278"/>
    <lineage>
        <taxon>Eukaryota</taxon>
        <taxon>Fungi</taxon>
        <taxon>Dikarya</taxon>
        <taxon>Ascomycota</taxon>
        <taxon>Pezizomycotina</taxon>
        <taxon>Eurotiomycetes</taxon>
        <taxon>Eurotiomycetidae</taxon>
        <taxon>Eurotiales</taxon>
        <taxon>Aspergillaceae</taxon>
        <taxon>Aspergillus</taxon>
        <taxon>Aspergillus subgen. Nidulantes</taxon>
    </lineage>
</organism>
<evidence type="ECO:0000259" key="11">
    <source>
        <dbReference type="Pfam" id="PF00122"/>
    </source>
</evidence>
<feature type="domain" description="Cation-transporting P-type ATPase N-terminal" evidence="13">
    <location>
        <begin position="149"/>
        <end position="224"/>
    </location>
</feature>
<dbReference type="InterPro" id="IPR036412">
    <property type="entry name" value="HAD-like_sf"/>
</dbReference>
<evidence type="ECO:0000256" key="4">
    <source>
        <dbReference type="ARBA" id="ARBA00022741"/>
    </source>
</evidence>
<dbReference type="Pfam" id="PF00690">
    <property type="entry name" value="Cation_ATPase_N"/>
    <property type="match status" value="1"/>
</dbReference>
<keyword evidence="2 10" id="KW-0812">Transmembrane</keyword>
<dbReference type="InterPro" id="IPR006068">
    <property type="entry name" value="ATPase_P-typ_cation-transptr_C"/>
</dbReference>
<evidence type="ECO:0008006" key="16">
    <source>
        <dbReference type="Google" id="ProtNLM"/>
    </source>
</evidence>
<feature type="transmembrane region" description="Helical" evidence="10">
    <location>
        <begin position="987"/>
        <end position="1005"/>
    </location>
</feature>
<reference evidence="14 15" key="1">
    <citation type="submission" date="2015-02" db="EMBL/GenBank/DDBJ databases">
        <title>Draft Genome Sequences of Two Closely-Related Aflatoxigenic Aspergillus Species Obtained from the Cote d'Ivoire.</title>
        <authorList>
            <person name="Moore G.G."/>
            <person name="Beltz S.B."/>
            <person name="Mack B.M."/>
        </authorList>
    </citation>
    <scope>NUCLEOTIDE SEQUENCE [LARGE SCALE GENOMIC DNA]</scope>
    <source>
        <strain evidence="14 15">SRRC1432</strain>
    </source>
</reference>
<dbReference type="SUPFAM" id="SSF81660">
    <property type="entry name" value="Metal cation-transporting ATPase, ATP-binding domain N"/>
    <property type="match status" value="1"/>
</dbReference>
<evidence type="ECO:0000256" key="3">
    <source>
        <dbReference type="ARBA" id="ARBA00022723"/>
    </source>
</evidence>
<dbReference type="VEuPathDB" id="FungiDB:P175DRAFT_0434319"/>
<feature type="region of interest" description="Disordered" evidence="9">
    <location>
        <begin position="54"/>
        <end position="84"/>
    </location>
</feature>
<evidence type="ECO:0000313" key="14">
    <source>
        <dbReference type="EMBL" id="KKK25578.1"/>
    </source>
</evidence>
<dbReference type="InterPro" id="IPR059000">
    <property type="entry name" value="ATPase_P-type_domA"/>
</dbReference>
<dbReference type="PRINTS" id="PR00119">
    <property type="entry name" value="CATATPASE"/>
</dbReference>
<evidence type="ECO:0000256" key="8">
    <source>
        <dbReference type="ARBA" id="ARBA00023136"/>
    </source>
</evidence>
<dbReference type="InterPro" id="IPR018303">
    <property type="entry name" value="ATPase_P-typ_P_site"/>
</dbReference>
<comment type="caution">
    <text evidence="14">The sequence shown here is derived from an EMBL/GenBank/DDBJ whole genome shotgun (WGS) entry which is preliminary data.</text>
</comment>
<proteinExistence type="predicted"/>
<name>A0A0F8V1F1_9EURO</name>
<dbReference type="GO" id="GO:0046872">
    <property type="term" value="F:metal ion binding"/>
    <property type="evidence" value="ECO:0007669"/>
    <property type="project" value="UniProtKB-KW"/>
</dbReference>
<keyword evidence="5" id="KW-0067">ATP-binding</keyword>
<dbReference type="PANTHER" id="PTHR24093:SF369">
    <property type="entry name" value="CALCIUM-TRANSPORTING ATPASE"/>
    <property type="match status" value="1"/>
</dbReference>
<keyword evidence="4" id="KW-0547">Nucleotide-binding</keyword>
<dbReference type="InterPro" id="IPR023214">
    <property type="entry name" value="HAD_sf"/>
</dbReference>
<dbReference type="SUPFAM" id="SSF81653">
    <property type="entry name" value="Calcium ATPase, transduction domain A"/>
    <property type="match status" value="1"/>
</dbReference>
<dbReference type="Gene3D" id="3.40.1110.10">
    <property type="entry name" value="Calcium-transporting ATPase, cytoplasmic domain N"/>
    <property type="match status" value="1"/>
</dbReference>
<keyword evidence="15" id="KW-1185">Reference proteome</keyword>
<evidence type="ECO:0000256" key="7">
    <source>
        <dbReference type="ARBA" id="ARBA00022989"/>
    </source>
</evidence>
<dbReference type="InterPro" id="IPR004014">
    <property type="entry name" value="ATPase_P-typ_cation-transptr_N"/>
</dbReference>
<feature type="compositionally biased region" description="Basic and acidic residues" evidence="9">
    <location>
        <begin position="100"/>
        <end position="118"/>
    </location>
</feature>
<dbReference type="GO" id="GO:0005524">
    <property type="term" value="F:ATP binding"/>
    <property type="evidence" value="ECO:0007669"/>
    <property type="project" value="UniProtKB-KW"/>
</dbReference>
<dbReference type="VEuPathDB" id="FungiDB:P175DRAFT_0522849"/>
<feature type="region of interest" description="Disordered" evidence="9">
    <location>
        <begin position="1117"/>
        <end position="1218"/>
    </location>
</feature>
<keyword evidence="8 10" id="KW-0472">Membrane</keyword>
<evidence type="ECO:0000256" key="2">
    <source>
        <dbReference type="ARBA" id="ARBA00022692"/>
    </source>
</evidence>
<dbReference type="Gene3D" id="3.40.50.1000">
    <property type="entry name" value="HAD superfamily/HAD-like"/>
    <property type="match status" value="1"/>
</dbReference>
<feature type="domain" description="Cation-transporting P-type ATPase C-terminal" evidence="12">
    <location>
        <begin position="931"/>
        <end position="1035"/>
    </location>
</feature>
<dbReference type="Pfam" id="PF00689">
    <property type="entry name" value="Cation_ATPase_C"/>
    <property type="match status" value="1"/>
</dbReference>
<dbReference type="Gene3D" id="2.70.150.10">
    <property type="entry name" value="Calcium-transporting ATPase, cytoplasmic transduction domain A"/>
    <property type="match status" value="2"/>
</dbReference>
<feature type="transmembrane region" description="Helical" evidence="10">
    <location>
        <begin position="1017"/>
        <end position="1036"/>
    </location>
</feature>
<dbReference type="FunFam" id="2.70.150.10:FF:000028">
    <property type="entry name" value="Calcium-transporting ATPase"/>
    <property type="match status" value="1"/>
</dbReference>
<accession>A0A0F8V1F1</accession>
<feature type="transmembrane region" description="Helical" evidence="10">
    <location>
        <begin position="213"/>
        <end position="234"/>
    </location>
</feature>
<evidence type="ECO:0000313" key="15">
    <source>
        <dbReference type="Proteomes" id="UP000034947"/>
    </source>
</evidence>
<dbReference type="GO" id="GO:0006874">
    <property type="term" value="P:intracellular calcium ion homeostasis"/>
    <property type="evidence" value="ECO:0007669"/>
    <property type="project" value="TreeGrafter"/>
</dbReference>
<evidence type="ECO:0000256" key="10">
    <source>
        <dbReference type="SAM" id="Phobius"/>
    </source>
</evidence>
<keyword evidence="6" id="KW-0460">Magnesium</keyword>
<dbReference type="SUPFAM" id="SSF56784">
    <property type="entry name" value="HAD-like"/>
    <property type="match status" value="1"/>
</dbReference>
<dbReference type="Gene3D" id="1.20.1110.10">
    <property type="entry name" value="Calcium-transporting ATPase, transmembrane domain"/>
    <property type="match status" value="3"/>
</dbReference>
<dbReference type="GO" id="GO:0012505">
    <property type="term" value="C:endomembrane system"/>
    <property type="evidence" value="ECO:0007669"/>
    <property type="project" value="UniProtKB-SubCell"/>
</dbReference>
<feature type="transmembrane region" description="Helical" evidence="10">
    <location>
        <begin position="246"/>
        <end position="265"/>
    </location>
</feature>
<dbReference type="Pfam" id="PF00122">
    <property type="entry name" value="E1-E2_ATPase"/>
    <property type="match status" value="1"/>
</dbReference>
<feature type="compositionally biased region" description="Polar residues" evidence="9">
    <location>
        <begin position="61"/>
        <end position="75"/>
    </location>
</feature>
<feature type="transmembrane region" description="Helical" evidence="10">
    <location>
        <begin position="904"/>
        <end position="925"/>
    </location>
</feature>
<keyword evidence="7 10" id="KW-1133">Transmembrane helix</keyword>
<evidence type="ECO:0000256" key="1">
    <source>
        <dbReference type="ARBA" id="ARBA00004127"/>
    </source>
</evidence>
<dbReference type="PROSITE" id="PS00154">
    <property type="entry name" value="ATPASE_E1_E2"/>
    <property type="match status" value="1"/>
</dbReference>
<feature type="transmembrane region" description="Helical" evidence="10">
    <location>
        <begin position="477"/>
        <end position="508"/>
    </location>
</feature>
<sequence length="1336" mass="145786">MATGAVEKANERTYDEYKFTGLGSGRQDDVENFHPVACKKSQALLDAPGERESLHHYGTFPTPSSPSVSLSGDDTSVSAGSLSVGGSHTSFVETAASYAHDSDRGSELQLHPHEELDTSSHATFPVSPDLLDEMIATSNVDLFMALGGISGIVASLFTHRDHGLNAEHRAREDSHQIEPTLTDRRKGFGVNILPQKQSKSFLELVYKGFDDHVLILLSVVAAISLALGLYQAFGPSHNPDEPRVEWVEGVTILIAVAIVVVVAALSDLRKERQFAELNRKVFDLYKPESLPCVIANAIYQNSDHLVTAVRSGRLCQISKVDVVVGDVLYIQPGDVLPADGVVITGNNLRCDESSISGESDQKRKTQGDKMVPFAESNAYSDPFLFAGTTVLEGVGTYLVTSVGVRSTYGKLVMSLMEEEIKPTPLQVRLTIVANQLATAGVTIAIFLFVILITKYWVGLGRELETPMHQGQHLQQLLRITLVSIAVIVVAVPEGLPLAVTLALAFAVTRMLKDNNLVRVFSSCETMGNATSLCSDKTGTLTQNEMTVTAGVIGANCEFKGLPTDVHSSPDVPNASFSNRIFSGICEEIQDLVSQSIVINSTAFEEERGTDRAFVGSRTESALLIFALRRLGVGSITSERRRVPVIRAAPFDSSKKYMATVVDLGGTYRMYVKGAPEVLLARSIQTLEDVYQATFNTPVMDSNMMAYWNGIMDKYASQSLRMIALAYRDFHTWPPQDALSNESPSCEAPFDHLVEDMTFIGVLGLQDPVRPGVPEAIIRCQHAGVTVRMVTGDSVGTATAVAQQCGILQSNSLVLEGSVFRSLSRAQIYTVIPRLHVLARSNPADKLMLVKYLRELVCRCGFAMGIAGTQIARQASSIVLIDDDFTAIVKAIQWGRSINDSVKKFLQFQVTVSITAVVLTVVSAIISKTEESILTPVQLLWVNLIMDTFAALALATDPPSASLLDAKPEPRSAPLISVEMWKMIIGQSLYQIIVVLLFNFAGDRFLYRIGPEESFKTLVFNIFVWMQFFNLFNTTLWTTNHTTAPPKTTKYNTTSTTTPWTTHYNTTSTTSTTLWTTNHTTTPKTTNYNSTTTTPRTTWTPKTTNYTITTIPHTTGVPKTTNYTTTPKTTNSTTTTIPKTTNHTTTTPKTTWTPKTNYTTTTIPPTTSIPNTTHYTTTTTTTTSRRTTWTPKTTNHTTTTTTSVPTEPGASGPTEITTSPEAATSLTPEADTTIITTEYETVTRTGAMCPGISCTKTEIVPITTYATVTQGTTCNEPPCTKTESSEQMPPETTTAWETEYACPTTLASLPEGEETQWITQYAWVTVWATHSVCSEKQ</sequence>
<dbReference type="Proteomes" id="UP000034947">
    <property type="component" value="Unassembled WGS sequence"/>
</dbReference>
<keyword evidence="3" id="KW-0479">Metal-binding</keyword>
<evidence type="ECO:0000256" key="5">
    <source>
        <dbReference type="ARBA" id="ARBA00022840"/>
    </source>
</evidence>
<feature type="domain" description="P-type ATPase A" evidence="11">
    <location>
        <begin position="304"/>
        <end position="414"/>
    </location>
</feature>
<feature type="compositionally biased region" description="Low complexity" evidence="9">
    <location>
        <begin position="1117"/>
        <end position="1201"/>
    </location>
</feature>
<dbReference type="PANTHER" id="PTHR24093">
    <property type="entry name" value="CATION TRANSPORTING ATPASE"/>
    <property type="match status" value="1"/>
</dbReference>
<evidence type="ECO:0000256" key="9">
    <source>
        <dbReference type="SAM" id="MobiDB-lite"/>
    </source>
</evidence>
<dbReference type="SUPFAM" id="SSF81665">
    <property type="entry name" value="Calcium ATPase, transmembrane domain M"/>
    <property type="match status" value="1"/>
</dbReference>